<evidence type="ECO:0000313" key="3">
    <source>
        <dbReference type="EMBL" id="MDP4301862.1"/>
    </source>
</evidence>
<keyword evidence="1" id="KW-0472">Membrane</keyword>
<name>A0ABT9G6G5_LEPDI</name>
<dbReference type="RefSeq" id="WP_305750404.1">
    <property type="nucleotide sequence ID" value="NZ_JAUZEE010000007.1"/>
</dbReference>
<dbReference type="Proteomes" id="UP001235760">
    <property type="component" value="Unassembled WGS sequence"/>
</dbReference>
<feature type="signal peptide" evidence="2">
    <location>
        <begin position="1"/>
        <end position="28"/>
    </location>
</feature>
<keyword evidence="4" id="KW-1185">Reference proteome</keyword>
<keyword evidence="1" id="KW-1133">Transmembrane helix</keyword>
<dbReference type="Pfam" id="PF13795">
    <property type="entry name" value="HupE_UreJ_2"/>
    <property type="match status" value="1"/>
</dbReference>
<keyword evidence="1" id="KW-0812">Transmembrane</keyword>
<feature type="transmembrane region" description="Helical" evidence="1">
    <location>
        <begin position="361"/>
        <end position="378"/>
    </location>
</feature>
<evidence type="ECO:0000256" key="2">
    <source>
        <dbReference type="SAM" id="SignalP"/>
    </source>
</evidence>
<feature type="transmembrane region" description="Helical" evidence="1">
    <location>
        <begin position="198"/>
        <end position="220"/>
    </location>
</feature>
<feature type="transmembrane region" description="Helical" evidence="1">
    <location>
        <begin position="268"/>
        <end position="287"/>
    </location>
</feature>
<feature type="transmembrane region" description="Helical" evidence="1">
    <location>
        <begin position="232"/>
        <end position="262"/>
    </location>
</feature>
<evidence type="ECO:0000256" key="1">
    <source>
        <dbReference type="SAM" id="Phobius"/>
    </source>
</evidence>
<protein>
    <submittedName>
        <fullName evidence="3">HupE/UreJ family protein</fullName>
    </submittedName>
</protein>
<accession>A0ABT9G6G5</accession>
<feature type="transmembrane region" description="Helical" evidence="1">
    <location>
        <begin position="294"/>
        <end position="315"/>
    </location>
</feature>
<organism evidence="3 4">
    <name type="scientific">Leptothrix discophora</name>
    <dbReference type="NCBI Taxonomy" id="89"/>
    <lineage>
        <taxon>Bacteria</taxon>
        <taxon>Pseudomonadati</taxon>
        <taxon>Pseudomonadota</taxon>
        <taxon>Betaproteobacteria</taxon>
        <taxon>Burkholderiales</taxon>
        <taxon>Sphaerotilaceae</taxon>
        <taxon>Leptothrix</taxon>
    </lineage>
</organism>
<dbReference type="EMBL" id="JAUZEE010000007">
    <property type="protein sequence ID" value="MDP4301862.1"/>
    <property type="molecule type" value="Genomic_DNA"/>
</dbReference>
<dbReference type="InterPro" id="IPR032809">
    <property type="entry name" value="Put_HupE_UreJ"/>
</dbReference>
<feature type="chain" id="PRO_5046313624" evidence="2">
    <location>
        <begin position="29"/>
        <end position="389"/>
    </location>
</feature>
<reference evidence="3 4" key="1">
    <citation type="submission" date="2023-08" db="EMBL/GenBank/DDBJ databases">
        <authorList>
            <person name="Roldan D.M."/>
            <person name="Menes R.J."/>
        </authorList>
    </citation>
    <scope>NUCLEOTIDE SEQUENCE [LARGE SCALE GENOMIC DNA]</scope>
    <source>
        <strain evidence="3 4">CCM 2812</strain>
    </source>
</reference>
<comment type="caution">
    <text evidence="3">The sequence shown here is derived from an EMBL/GenBank/DDBJ whole genome shotgun (WGS) entry which is preliminary data.</text>
</comment>
<keyword evidence="2" id="KW-0732">Signal</keyword>
<feature type="transmembrane region" description="Helical" evidence="1">
    <location>
        <begin position="321"/>
        <end position="349"/>
    </location>
</feature>
<evidence type="ECO:0000313" key="4">
    <source>
        <dbReference type="Proteomes" id="UP001235760"/>
    </source>
</evidence>
<proteinExistence type="predicted"/>
<sequence>MRARVGWGRLLWLAWTLALLAGAGAASAHKASDAYLSLDVTGAQVRGQLDVALRDIDVAIGLDGGEAGGDGQITWGELRQRRDALAGWALRNLSLTRGTTSAEPCRLAVGALQVDQHTDGTYAVLPLTGSCPQASGPLRVGYRLLFEQDAMHRGLVRLTLDGTTQALVFSPERPEQRIDAAQASRWTTLGQYIVEGMWHIWLGYDHALFLVALLLPAVLVREGKAWRGVAGLGGASGGVLAVITAFTAAHALSLSLATFGWISLPSRLVESAIALTVVLAAANNLYPIVRERRWLAAFGFGLIHGFGFASVLAGLGLSREALALALVGFNIGVELGQIALVALFLPLAFRIRDTTFYRRGVLVGGSLLTLALALVWLVERVFDLRLITP</sequence>
<gene>
    <name evidence="3" type="ORF">Q8X39_14565</name>
</gene>